<accession>A0A931N4Z6</accession>
<evidence type="ECO:0000313" key="3">
    <source>
        <dbReference type="Proteomes" id="UP000655751"/>
    </source>
</evidence>
<reference evidence="2" key="1">
    <citation type="submission" date="2020-11" db="EMBL/GenBank/DDBJ databases">
        <title>Nocardia NEAU-351.nov., a novel actinomycete isolated from the cow dung.</title>
        <authorList>
            <person name="Zhang X."/>
        </authorList>
    </citation>
    <scope>NUCLEOTIDE SEQUENCE</scope>
    <source>
        <strain evidence="2">NEAU-351</strain>
    </source>
</reference>
<keyword evidence="3" id="KW-1185">Reference proteome</keyword>
<dbReference type="EMBL" id="JADMLG010000010">
    <property type="protein sequence ID" value="MBH0779227.1"/>
    <property type="molecule type" value="Genomic_DNA"/>
</dbReference>
<evidence type="ECO:0000256" key="1">
    <source>
        <dbReference type="SAM" id="MobiDB-lite"/>
    </source>
</evidence>
<dbReference type="InterPro" id="IPR023393">
    <property type="entry name" value="START-like_dom_sf"/>
</dbReference>
<dbReference type="Pfam" id="PF10604">
    <property type="entry name" value="Polyketide_cyc2"/>
    <property type="match status" value="1"/>
</dbReference>
<name>A0A931N4Z6_9NOCA</name>
<proteinExistence type="predicted"/>
<dbReference type="Proteomes" id="UP000655751">
    <property type="component" value="Unassembled WGS sequence"/>
</dbReference>
<dbReference type="Gene3D" id="3.30.530.20">
    <property type="match status" value="1"/>
</dbReference>
<dbReference type="AlphaFoldDB" id="A0A931N4Z6"/>
<comment type="caution">
    <text evidence="2">The sequence shown here is derived from an EMBL/GenBank/DDBJ whole genome shotgun (WGS) entry which is preliminary data.</text>
</comment>
<dbReference type="RefSeq" id="WP_198428862.1">
    <property type="nucleotide sequence ID" value="NZ_JADMLG010000010.1"/>
</dbReference>
<protein>
    <submittedName>
        <fullName evidence="2">SRPBCC family protein</fullName>
    </submittedName>
</protein>
<sequence>MQRLQAEETLSSSTEVDAEIDTVYALVSDVTRIPEWSTETVRVRHLDAQRFRSWNRRRLGVWRTDAEIVESVPGQRFSFVVKVMGGDWTQWTYLVEPGAAPGTTRLTETFRMCVALPNSVLAFERLFLFVRDRRTDLQANLDASVARIKSIAEADARVGDKGDARVGDNGDARVRDNGDARVRDNGDARVRDNGDARVRDNGDARVRDNGDARVRDKGEPA</sequence>
<organism evidence="2 3">
    <name type="scientific">Nocardia bovistercoris</name>
    <dbReference type="NCBI Taxonomy" id="2785916"/>
    <lineage>
        <taxon>Bacteria</taxon>
        <taxon>Bacillati</taxon>
        <taxon>Actinomycetota</taxon>
        <taxon>Actinomycetes</taxon>
        <taxon>Mycobacteriales</taxon>
        <taxon>Nocardiaceae</taxon>
        <taxon>Nocardia</taxon>
    </lineage>
</organism>
<gene>
    <name evidence="2" type="ORF">IT779_23440</name>
</gene>
<feature type="region of interest" description="Disordered" evidence="1">
    <location>
        <begin position="159"/>
        <end position="221"/>
    </location>
</feature>
<dbReference type="SUPFAM" id="SSF55961">
    <property type="entry name" value="Bet v1-like"/>
    <property type="match status" value="1"/>
</dbReference>
<dbReference type="CDD" id="cd07812">
    <property type="entry name" value="SRPBCC"/>
    <property type="match status" value="1"/>
</dbReference>
<dbReference type="InterPro" id="IPR019587">
    <property type="entry name" value="Polyketide_cyclase/dehydratase"/>
</dbReference>
<evidence type="ECO:0000313" key="2">
    <source>
        <dbReference type="EMBL" id="MBH0779227.1"/>
    </source>
</evidence>